<protein>
    <submittedName>
        <fullName evidence="2">Uncharacterized protein</fullName>
    </submittedName>
</protein>
<evidence type="ECO:0000313" key="3">
    <source>
        <dbReference type="Proteomes" id="UP000003163"/>
    </source>
</evidence>
<dbReference type="HOGENOM" id="CLU_609765_0_0_1"/>
<feature type="compositionally biased region" description="Basic and acidic residues" evidence="1">
    <location>
        <begin position="277"/>
        <end position="291"/>
    </location>
</feature>
<evidence type="ECO:0000313" key="2">
    <source>
        <dbReference type="EMBL" id="EJW04679.1"/>
    </source>
</evidence>
<evidence type="ECO:0000256" key="1">
    <source>
        <dbReference type="SAM" id="MobiDB-lite"/>
    </source>
</evidence>
<sequence>MSEFYDKIQVLINTSRIKNKTELNTYYTELVIETLQNTTKCTYRTFLLLNDLDKHLFNIPYDGDMEIDNIEDVRCDKMIGGARKIDFYSEEYLKNICGRGSVADGPGNSKETMYTEDSQYNFRYRKHENFDQMPSEDVSMVMHYENNPEEHKYVYRIEKRDKNTRKVTCSPSFANHKRTNFICNKEAQHLGKGKSFDNELEKLNISGNRVGDAKQELKGCNLNVTKYNFSNISSKKTEENRYSGETDESDLNKDSKVSTVEKKSKSFKGVFDEDSDLSDKKNSESELKDEKSDDIDKENINNDDEEDEDEDEEDEYDKDENDDEDYDENQSEKDVEEEEKTVDEEIEKKKLPKLLNKRPIFRKKKQNCMFKNESQAGLFDIPSKDTDTKEFHVEEHEEEDAMQFLLHKNKKKSVKQSLYGITNNHSAPYDIVLDLRKKEKKGKKKPKEY</sequence>
<feature type="region of interest" description="Disordered" evidence="1">
    <location>
        <begin position="235"/>
        <end position="259"/>
    </location>
</feature>
<dbReference type="Proteomes" id="UP000003163">
    <property type="component" value="Unassembled WGS sequence"/>
</dbReference>
<proteinExistence type="predicted"/>
<dbReference type="InParanoid" id="J9DB08"/>
<comment type="caution">
    <text evidence="2">The sequence shown here is derived from an EMBL/GenBank/DDBJ whole genome shotgun (WGS) entry which is preliminary data.</text>
</comment>
<accession>J9DB08</accession>
<keyword evidence="3" id="KW-1185">Reference proteome</keyword>
<dbReference type="AlphaFoldDB" id="J9DB08"/>
<name>J9DB08_EDHAE</name>
<dbReference type="EMBL" id="AFBI03000015">
    <property type="protein sequence ID" value="EJW04679.1"/>
    <property type="molecule type" value="Genomic_DNA"/>
</dbReference>
<dbReference type="VEuPathDB" id="MicrosporidiaDB:EDEG_01127"/>
<gene>
    <name evidence="2" type="ORF">EDEG_01127</name>
</gene>
<feature type="region of interest" description="Disordered" evidence="1">
    <location>
        <begin position="271"/>
        <end position="349"/>
    </location>
</feature>
<feature type="compositionally biased region" description="Acidic residues" evidence="1">
    <location>
        <begin position="292"/>
        <end position="345"/>
    </location>
</feature>
<organism evidence="2 3">
    <name type="scientific">Edhazardia aedis (strain USNM 41457)</name>
    <name type="common">Microsporidian parasite</name>
    <dbReference type="NCBI Taxonomy" id="1003232"/>
    <lineage>
        <taxon>Eukaryota</taxon>
        <taxon>Fungi</taxon>
        <taxon>Fungi incertae sedis</taxon>
        <taxon>Microsporidia</taxon>
        <taxon>Edhazardia</taxon>
    </lineage>
</organism>
<reference evidence="3" key="2">
    <citation type="submission" date="2015-07" db="EMBL/GenBank/DDBJ databases">
        <title>Contrasting host-pathogen interactions and genome evolution in two generalist and specialist microsporidian pathogens of mosquitoes.</title>
        <authorList>
            <consortium name="The Broad Institute Genomics Platform"/>
            <consortium name="The Broad Institute Genome Sequencing Center for Infectious Disease"/>
            <person name="Cuomo C.A."/>
            <person name="Sanscrainte N.D."/>
            <person name="Goldberg J.M."/>
            <person name="Heiman D."/>
            <person name="Young S."/>
            <person name="Zeng Q."/>
            <person name="Becnel J.J."/>
            <person name="Birren B.W."/>
        </authorList>
    </citation>
    <scope>NUCLEOTIDE SEQUENCE [LARGE SCALE GENOMIC DNA]</scope>
    <source>
        <strain evidence="3">USNM 41457</strain>
    </source>
</reference>
<reference evidence="2 3" key="1">
    <citation type="submission" date="2011-08" db="EMBL/GenBank/DDBJ databases">
        <authorList>
            <person name="Liu Z.J."/>
            <person name="Shi F.L."/>
            <person name="Lu J.Q."/>
            <person name="Li M."/>
            <person name="Wang Z.L."/>
        </authorList>
    </citation>
    <scope>NUCLEOTIDE SEQUENCE [LARGE SCALE GENOMIC DNA]</scope>
    <source>
        <strain evidence="2 3">USNM 41457</strain>
    </source>
</reference>